<dbReference type="RefSeq" id="WP_007868794.1">
    <property type="nucleotide sequence ID" value="NZ_CACRTF010000017.1"/>
</dbReference>
<dbReference type="Pfam" id="PF18907">
    <property type="entry name" value="DUF5662"/>
    <property type="match status" value="1"/>
</dbReference>
<reference evidence="1 2" key="1">
    <citation type="submission" date="2018-08" db="EMBL/GenBank/DDBJ databases">
        <title>A genome reference for cultivated species of the human gut microbiota.</title>
        <authorList>
            <person name="Zou Y."/>
            <person name="Xue W."/>
            <person name="Luo G."/>
        </authorList>
    </citation>
    <scope>NUCLEOTIDE SEQUENCE [LARGE SCALE GENOMIC DNA]</scope>
    <source>
        <strain evidence="1 2">AM35-14</strain>
    </source>
</reference>
<protein>
    <recommendedName>
        <fullName evidence="3">Catalase</fullName>
    </recommendedName>
</protein>
<gene>
    <name evidence="1" type="ORF">DW839_20035</name>
</gene>
<dbReference type="AlphaFoldDB" id="A0A414AS14"/>
<evidence type="ECO:0000313" key="1">
    <source>
        <dbReference type="EMBL" id="RHC54303.1"/>
    </source>
</evidence>
<sequence>MSYQYDRYLAQHKSNVEAGFRWLQKNLPEITEGSGAEHNIVFAHDQSKTEPDEYGPYDIYFYGGNRSYGVVEDFRKAWLLHIHRNPHHWQYWVLINDDPEEGEIILEMPYCYILEMICDWWSFSWFKGNLLEIFSWYEERKSYIKLHPNTRRLVEDILGRIKNKLGEVIVNEINR</sequence>
<proteinExistence type="predicted"/>
<dbReference type="EMBL" id="QSHZ01000023">
    <property type="protein sequence ID" value="RHC54303.1"/>
    <property type="molecule type" value="Genomic_DNA"/>
</dbReference>
<comment type="caution">
    <text evidence="1">The sequence shown here is derived from an EMBL/GenBank/DDBJ whole genome shotgun (WGS) entry which is preliminary data.</text>
</comment>
<organism evidence="1 2">
    <name type="scientific">Enterocloster bolteae</name>
    <dbReference type="NCBI Taxonomy" id="208479"/>
    <lineage>
        <taxon>Bacteria</taxon>
        <taxon>Bacillati</taxon>
        <taxon>Bacillota</taxon>
        <taxon>Clostridia</taxon>
        <taxon>Lachnospirales</taxon>
        <taxon>Lachnospiraceae</taxon>
        <taxon>Enterocloster</taxon>
    </lineage>
</organism>
<dbReference type="InterPro" id="IPR043721">
    <property type="entry name" value="DUF5662"/>
</dbReference>
<evidence type="ECO:0000313" key="2">
    <source>
        <dbReference type="Proteomes" id="UP000283975"/>
    </source>
</evidence>
<evidence type="ECO:0008006" key="3">
    <source>
        <dbReference type="Google" id="ProtNLM"/>
    </source>
</evidence>
<name>A0A414AS14_9FIRM</name>
<dbReference type="Proteomes" id="UP000283975">
    <property type="component" value="Unassembled WGS sequence"/>
</dbReference>
<accession>A0A414AS14</accession>